<evidence type="ECO:0000259" key="1">
    <source>
        <dbReference type="Pfam" id="PF01408"/>
    </source>
</evidence>
<dbReference type="PANTHER" id="PTHR43593:SF1">
    <property type="entry name" value="INOSITOL 2-DEHYDROGENASE"/>
    <property type="match status" value="1"/>
</dbReference>
<protein>
    <recommendedName>
        <fullName evidence="4">Gfo/Idh/MocA-like oxidoreductase N-terminal domain-containing protein</fullName>
    </recommendedName>
</protein>
<dbReference type="EMBL" id="UINC01034909">
    <property type="protein sequence ID" value="SVB26478.1"/>
    <property type="molecule type" value="Genomic_DNA"/>
</dbReference>
<dbReference type="InterPro" id="IPR050424">
    <property type="entry name" value="Gfo-Idh-MocA_inositol_DH"/>
</dbReference>
<sequence>MKFAIIGTGMMGCEHILNLAHNCDADLIGVADPNPRSLEWAIKACGERFSPEVCHSASEIIDLRPDAIIIASPNYTHRQLVDDFATLPIHLLIEKPMSTTLEDARAVVAIAETRTALTWIAMEYRYMPTTRLFLDNLHQVGDLKMLFIREHRFPFLKKVDNWNRYNRFTGGTLVEKCCHFFDLMNLAVGARPLQVMASGAQDVNHRDERYEGEQPDIIDNAYVIVDYSNGVRACLDLCMFAEGSPSEQELVATGSLAKLEAHIPQNRLTLASRQDRVVTDIPVPVDPRIRYEGMHHGSSYLEQLHFVEAITSGSEPEVSSRDGYWSVA</sequence>
<dbReference type="GO" id="GO:0000166">
    <property type="term" value="F:nucleotide binding"/>
    <property type="evidence" value="ECO:0007669"/>
    <property type="project" value="InterPro"/>
</dbReference>
<feature type="non-terminal residue" evidence="3">
    <location>
        <position position="328"/>
    </location>
</feature>
<evidence type="ECO:0008006" key="4">
    <source>
        <dbReference type="Google" id="ProtNLM"/>
    </source>
</evidence>
<dbReference type="InterPro" id="IPR000683">
    <property type="entry name" value="Gfo/Idh/MocA-like_OxRdtase_N"/>
</dbReference>
<reference evidence="3" key="1">
    <citation type="submission" date="2018-05" db="EMBL/GenBank/DDBJ databases">
        <authorList>
            <person name="Lanie J.A."/>
            <person name="Ng W.-L."/>
            <person name="Kazmierczak K.M."/>
            <person name="Andrzejewski T.M."/>
            <person name="Davidsen T.M."/>
            <person name="Wayne K.J."/>
            <person name="Tettelin H."/>
            <person name="Glass J.I."/>
            <person name="Rusch D."/>
            <person name="Podicherti R."/>
            <person name="Tsui H.-C.T."/>
            <person name="Winkler M.E."/>
        </authorList>
    </citation>
    <scope>NUCLEOTIDE SEQUENCE</scope>
</reference>
<dbReference type="Gene3D" id="3.40.50.720">
    <property type="entry name" value="NAD(P)-binding Rossmann-like Domain"/>
    <property type="match status" value="1"/>
</dbReference>
<evidence type="ECO:0000313" key="3">
    <source>
        <dbReference type="EMBL" id="SVB26478.1"/>
    </source>
</evidence>
<name>A0A382CJU7_9ZZZZ</name>
<accession>A0A382CJU7</accession>
<dbReference type="Pfam" id="PF01408">
    <property type="entry name" value="GFO_IDH_MocA"/>
    <property type="match status" value="1"/>
</dbReference>
<gene>
    <name evidence="3" type="ORF">METZ01_LOCUS179332</name>
</gene>
<dbReference type="PANTHER" id="PTHR43593">
    <property type="match status" value="1"/>
</dbReference>
<feature type="domain" description="Gfo/Idh/MocA-like oxidoreductase N-terminal" evidence="1">
    <location>
        <begin position="1"/>
        <end position="118"/>
    </location>
</feature>
<dbReference type="InterPro" id="IPR036291">
    <property type="entry name" value="NAD(P)-bd_dom_sf"/>
</dbReference>
<evidence type="ECO:0000259" key="2">
    <source>
        <dbReference type="Pfam" id="PF02894"/>
    </source>
</evidence>
<organism evidence="3">
    <name type="scientific">marine metagenome</name>
    <dbReference type="NCBI Taxonomy" id="408172"/>
    <lineage>
        <taxon>unclassified sequences</taxon>
        <taxon>metagenomes</taxon>
        <taxon>ecological metagenomes</taxon>
    </lineage>
</organism>
<dbReference type="AlphaFoldDB" id="A0A382CJU7"/>
<dbReference type="SUPFAM" id="SSF55347">
    <property type="entry name" value="Glyceraldehyde-3-phosphate dehydrogenase-like, C-terminal domain"/>
    <property type="match status" value="1"/>
</dbReference>
<feature type="domain" description="Gfo/Idh/MocA-like oxidoreductase C-terminal" evidence="2">
    <location>
        <begin position="139"/>
        <end position="327"/>
    </location>
</feature>
<dbReference type="InterPro" id="IPR004104">
    <property type="entry name" value="Gfo/Idh/MocA-like_OxRdtase_C"/>
</dbReference>
<proteinExistence type="predicted"/>
<dbReference type="Gene3D" id="3.30.360.10">
    <property type="entry name" value="Dihydrodipicolinate Reductase, domain 2"/>
    <property type="match status" value="1"/>
</dbReference>
<dbReference type="Pfam" id="PF02894">
    <property type="entry name" value="GFO_IDH_MocA_C"/>
    <property type="match status" value="1"/>
</dbReference>
<dbReference type="SUPFAM" id="SSF51735">
    <property type="entry name" value="NAD(P)-binding Rossmann-fold domains"/>
    <property type="match status" value="1"/>
</dbReference>